<feature type="chain" id="PRO_5004316345" evidence="1">
    <location>
        <begin position="21"/>
        <end position="818"/>
    </location>
</feature>
<dbReference type="Pfam" id="PF24466">
    <property type="entry name" value="DUF7578"/>
    <property type="match status" value="1"/>
</dbReference>
<feature type="signal peptide" evidence="1">
    <location>
        <begin position="1"/>
        <end position="20"/>
    </location>
</feature>
<sequence>MLHCSHTIIFLIRYFNFAVARQRDNRALAMWNSMRRFYTDGLHAARRFLKRLRGDEEGPTWTMNSSIEDVLLQRFAGLRDMKLHDLLNHHFGETLGTSNVSVGVFVQSPEDYIVNAKFLGRIQRLDEFQLLRAVIYLPRNRIEDIHQWEENATAQIREFVGPVAATKLDSALRIAKEARKRAHQTADGVELKGVYESIYNATWGYVESGHNDLPLGMKVVGNSDGEPELWTEEEVNVSHTPYDLCDPLPRHGNLEIAVLTSQEGWPYNSFSTPEHAIQEEAEEPGDYVFDGDVYIRREVMRVWYLVKHRLDLWLGPGVNKKQIPCVLVGTPGIGKSFGVGSFLLQRLLHYDSELLRNIAYFVKGRAYIFFRATNDHPGKVVFYEKEKDGLDAVEAFVVEKVLGYIIYDFWKDRHQPIPADLPGAWPVIVLTSPDPNNYKDWKEPRGCEFLCINCYEEVELKAAVAWRRLSKLEESKITEAHIINLENEWQKTLGWIKKVGPLARQVLEGEKRYKGRVREINEALAEISRGDDSHYMKVLNSRVQWRQDGTTYMLAKLVRVVTENGEECRNRAVSIDIEQKLRVWANTACMRDNYLRKVFRGKEERAADEFENVGVYAFTMGNVVQTIVTHLRYLPRVGEEMDSNVSVLASGNAVGRVPTSLRQFNPETTGQDIEVGCFYRPVQGNFPVVDAFFFVTEPAVDREGRAIITTTIVLLQATVAPTHHTTREKVDKFIKAMKQLFGEWDKLARNLKWELIYIQYSDSKPIEERQKCEPVGGRGDHTTELWNKINQFQVKMEGNIVKEITQDEPNAIAGGPAA</sequence>
<dbReference type="Pfam" id="PF20445">
    <property type="entry name" value="RHS_N"/>
    <property type="match status" value="1"/>
</dbReference>
<dbReference type="VEuPathDB" id="TriTrypDB:Tb1125.Tb11.v5.0594"/>
<dbReference type="PANTHER" id="PTHR33129:SF3">
    <property type="entry name" value="HOT SPOT (RHS) PROTEIN, PUTATIVE-RELATED"/>
    <property type="match status" value="1"/>
</dbReference>
<dbReference type="AlphaFoldDB" id="Q8T9M7"/>
<evidence type="ECO:0000256" key="1">
    <source>
        <dbReference type="SAM" id="SignalP"/>
    </source>
</evidence>
<dbReference type="VEuPathDB" id="TriTrypDB:Tb927.2.400"/>
<dbReference type="PANTHER" id="PTHR33129">
    <property type="entry name" value="PROTEIN KINASE DOMAIN-CONTAINING PROTEIN-RELATED"/>
    <property type="match status" value="1"/>
</dbReference>
<reference evidence="5" key="1">
    <citation type="journal article" date="2002" name="Eukaryot. Cell">
        <title>A new, expressed multigene family containing a hot spot for insertion of retroelements is associated with polymorphic subtelomeric regions of Trypanosoma brucei.</title>
        <authorList>
            <person name="Bringaud F."/>
            <person name="Biteau N."/>
            <person name="Melville S.E."/>
            <person name="Hez S."/>
            <person name="El-Sayed N.M."/>
            <person name="Leech V."/>
            <person name="Berriman M."/>
            <person name="Hall N."/>
            <person name="Donelson J.E."/>
            <person name="Baltz T."/>
        </authorList>
    </citation>
    <scope>NUCLEOTIDE SEQUENCE</scope>
    <source>
        <strain evidence="5">TREU927</strain>
    </source>
</reference>
<dbReference type="InterPro" id="IPR046835">
    <property type="entry name" value="RHS_N"/>
</dbReference>
<feature type="domain" description="DUF7578" evidence="4">
    <location>
        <begin position="78"/>
        <end position="134"/>
    </location>
</feature>
<accession>Q8T9M7</accession>
<evidence type="ECO:0000259" key="4">
    <source>
        <dbReference type="Pfam" id="PF24466"/>
    </source>
</evidence>
<organism evidence="5">
    <name type="scientific">Trypanosoma brucei</name>
    <dbReference type="NCBI Taxonomy" id="5691"/>
    <lineage>
        <taxon>Eukaryota</taxon>
        <taxon>Discoba</taxon>
        <taxon>Euglenozoa</taxon>
        <taxon>Kinetoplastea</taxon>
        <taxon>Metakinetoplastina</taxon>
        <taxon>Trypanosomatida</taxon>
        <taxon>Trypanosomatidae</taxon>
        <taxon>Trypanosoma</taxon>
    </lineage>
</organism>
<evidence type="ECO:0000259" key="3">
    <source>
        <dbReference type="Pfam" id="PF20445"/>
    </source>
</evidence>
<dbReference type="InterPro" id="IPR046836">
    <property type="entry name" value="RHS_C"/>
</dbReference>
<feature type="domain" description="Retrotransposon hot spot protein,C-terminal" evidence="2">
    <location>
        <begin position="326"/>
        <end position="635"/>
    </location>
</feature>
<dbReference type="VEuPathDB" id="TriTrypDB:Tb427_000655200"/>
<dbReference type="InterPro" id="IPR056000">
    <property type="entry name" value="DUF7578"/>
</dbReference>
<dbReference type="InterPro" id="IPR006518">
    <property type="entry name" value="Trypano_RHS"/>
</dbReference>
<dbReference type="EMBL" id="AY046888">
    <property type="protein sequence ID" value="AAL14353.1"/>
    <property type="molecule type" value="Genomic_DNA"/>
</dbReference>
<name>Q8T9M7_9TRYP</name>
<evidence type="ECO:0000259" key="2">
    <source>
        <dbReference type="Pfam" id="PF07999"/>
    </source>
</evidence>
<dbReference type="VEuPathDB" id="TriTrypDB:Tbg972.11.4360"/>
<dbReference type="NCBIfam" id="TIGR01631">
    <property type="entry name" value="Trypano_RHS"/>
    <property type="match status" value="1"/>
</dbReference>
<gene>
    <name evidence="5" type="primary">RHS2a</name>
</gene>
<evidence type="ECO:0000313" key="5">
    <source>
        <dbReference type="EMBL" id="AAL14353.1"/>
    </source>
</evidence>
<dbReference type="Pfam" id="PF07999">
    <property type="entry name" value="RHSP"/>
    <property type="match status" value="1"/>
</dbReference>
<keyword evidence="1" id="KW-0732">Signal</keyword>
<proteinExistence type="predicted"/>
<dbReference type="InterPro" id="IPR052980">
    <property type="entry name" value="Crinkler_effector"/>
</dbReference>
<protein>
    <submittedName>
        <fullName evidence="5">RHS2a</fullName>
    </submittedName>
</protein>
<feature type="domain" description="Retrotransposon hot spot protein N-terminal" evidence="3">
    <location>
        <begin position="195"/>
        <end position="325"/>
    </location>
</feature>